<reference evidence="3 4" key="1">
    <citation type="submission" date="2016-11" db="EMBL/GenBank/DDBJ databases">
        <authorList>
            <person name="Jaros S."/>
            <person name="Januszkiewicz K."/>
            <person name="Wedrychowicz H."/>
        </authorList>
    </citation>
    <scope>NUCLEOTIDE SEQUENCE [LARGE SCALE GENOMIC DNA]</scope>
    <source>
        <strain evidence="3 4">DSM 46144</strain>
    </source>
</reference>
<evidence type="ECO:0000259" key="2">
    <source>
        <dbReference type="Pfam" id="PF04909"/>
    </source>
</evidence>
<dbReference type="RefSeq" id="WP_073257563.1">
    <property type="nucleotide sequence ID" value="NZ_FRCS01000004.1"/>
</dbReference>
<sequence>MTIVDAHQHLWNPATTDYPWLTPDLTVLDRVFTQSDVAGELRAAGVDLTVLVQAADNVADTENMLREAALDPSIAGVVAWAPLTRPDDAAALLDRWAATPIVGIRHMIHRDPDPKWLLRADVADGLRLLAERGLTFDVCAETPELLAQVPALAAAHPTLTLIVDHLGKPPIRERGWQPWASLLRDAAAAPNVVAKVSGLNTAAEEGWSAASFQPYVDHALEVFGPDRLMYGGDWPFALLAADSYTQIATALFDAIPATARDAVLGATAARIYRLPPER</sequence>
<name>A0A1M7Q451_9ACTN</name>
<dbReference type="EMBL" id="FRCS01000004">
    <property type="protein sequence ID" value="SHN25033.1"/>
    <property type="molecule type" value="Genomic_DNA"/>
</dbReference>
<dbReference type="PANTHER" id="PTHR43569">
    <property type="entry name" value="AMIDOHYDROLASE"/>
    <property type="match status" value="1"/>
</dbReference>
<dbReference type="OrthoDB" id="5450317at2"/>
<proteinExistence type="inferred from homology"/>
<organism evidence="3 4">
    <name type="scientific">Cryptosporangium aurantiacum</name>
    <dbReference type="NCBI Taxonomy" id="134849"/>
    <lineage>
        <taxon>Bacteria</taxon>
        <taxon>Bacillati</taxon>
        <taxon>Actinomycetota</taxon>
        <taxon>Actinomycetes</taxon>
        <taxon>Cryptosporangiales</taxon>
        <taxon>Cryptosporangiaceae</taxon>
        <taxon>Cryptosporangium</taxon>
    </lineage>
</organism>
<dbReference type="Pfam" id="PF04909">
    <property type="entry name" value="Amidohydro_2"/>
    <property type="match status" value="1"/>
</dbReference>
<dbReference type="GO" id="GO:0016787">
    <property type="term" value="F:hydrolase activity"/>
    <property type="evidence" value="ECO:0007669"/>
    <property type="project" value="InterPro"/>
</dbReference>
<dbReference type="AlphaFoldDB" id="A0A1M7Q451"/>
<dbReference type="SUPFAM" id="SSF51556">
    <property type="entry name" value="Metallo-dependent hydrolases"/>
    <property type="match status" value="1"/>
</dbReference>
<dbReference type="PANTHER" id="PTHR43569:SF2">
    <property type="entry name" value="AMIDOHYDROLASE-RELATED DOMAIN-CONTAINING PROTEIN"/>
    <property type="match status" value="1"/>
</dbReference>
<dbReference type="InterPro" id="IPR006680">
    <property type="entry name" value="Amidohydro-rel"/>
</dbReference>
<dbReference type="Gene3D" id="3.20.20.140">
    <property type="entry name" value="Metal-dependent hydrolases"/>
    <property type="match status" value="1"/>
</dbReference>
<evidence type="ECO:0000256" key="1">
    <source>
        <dbReference type="ARBA" id="ARBA00038310"/>
    </source>
</evidence>
<dbReference type="InterPro" id="IPR052350">
    <property type="entry name" value="Metallo-dep_Lactonases"/>
</dbReference>
<accession>A0A1M7Q451</accession>
<dbReference type="InterPro" id="IPR032466">
    <property type="entry name" value="Metal_Hydrolase"/>
</dbReference>
<feature type="domain" description="Amidohydrolase-related" evidence="2">
    <location>
        <begin position="4"/>
        <end position="274"/>
    </location>
</feature>
<gene>
    <name evidence="3" type="ORF">SAMN05443668_104118</name>
</gene>
<evidence type="ECO:0000313" key="4">
    <source>
        <dbReference type="Proteomes" id="UP000184440"/>
    </source>
</evidence>
<evidence type="ECO:0000313" key="3">
    <source>
        <dbReference type="EMBL" id="SHN25033.1"/>
    </source>
</evidence>
<protein>
    <submittedName>
        <fullName evidence="3">L-fuconolactonase</fullName>
    </submittedName>
</protein>
<comment type="similarity">
    <text evidence="1">Belongs to the metallo-dependent hydrolases superfamily.</text>
</comment>
<dbReference type="STRING" id="134849.SAMN05443668_104118"/>
<keyword evidence="4" id="KW-1185">Reference proteome</keyword>
<dbReference type="Proteomes" id="UP000184440">
    <property type="component" value="Unassembled WGS sequence"/>
</dbReference>